<dbReference type="AlphaFoldDB" id="A0A5E4D7R6"/>
<feature type="non-terminal residue" evidence="1">
    <location>
        <position position="57"/>
    </location>
</feature>
<evidence type="ECO:0000313" key="1">
    <source>
        <dbReference type="EMBL" id="VTJ90205.1"/>
    </source>
</evidence>
<accession>A0A5E4D7R6</accession>
<comment type="caution">
    <text evidence="1">The sequence shown here is derived from an EMBL/GenBank/DDBJ whole genome shotgun (WGS) entry which is preliminary data.</text>
</comment>
<dbReference type="Proteomes" id="UP000335636">
    <property type="component" value="Unassembled WGS sequence"/>
</dbReference>
<protein>
    <submittedName>
        <fullName evidence="1">Uncharacterized protein</fullName>
    </submittedName>
</protein>
<name>A0A5E4D7R6_MARMO</name>
<keyword evidence="2" id="KW-1185">Reference proteome</keyword>
<sequence length="57" mass="6163">MNAIRPGDSTFQSGGPTVFIRGTRPTLHQLHTRLHTNILSLKAEALQAPLPSAQEEG</sequence>
<dbReference type="EMBL" id="CABDUW010004240">
    <property type="protein sequence ID" value="VTJ90205.1"/>
    <property type="molecule type" value="Genomic_DNA"/>
</dbReference>
<gene>
    <name evidence="1" type="ORF">MONAX_5E003052</name>
</gene>
<proteinExistence type="predicted"/>
<reference evidence="1" key="1">
    <citation type="submission" date="2019-04" db="EMBL/GenBank/DDBJ databases">
        <authorList>
            <person name="Alioto T."/>
            <person name="Alioto T."/>
        </authorList>
    </citation>
    <scope>NUCLEOTIDE SEQUENCE [LARGE SCALE GENOMIC DNA]</scope>
</reference>
<organism evidence="1 2">
    <name type="scientific">Marmota monax</name>
    <name type="common">Woodchuck</name>
    <dbReference type="NCBI Taxonomy" id="9995"/>
    <lineage>
        <taxon>Eukaryota</taxon>
        <taxon>Metazoa</taxon>
        <taxon>Chordata</taxon>
        <taxon>Craniata</taxon>
        <taxon>Vertebrata</taxon>
        <taxon>Euteleostomi</taxon>
        <taxon>Mammalia</taxon>
        <taxon>Eutheria</taxon>
        <taxon>Euarchontoglires</taxon>
        <taxon>Glires</taxon>
        <taxon>Rodentia</taxon>
        <taxon>Sciuromorpha</taxon>
        <taxon>Sciuridae</taxon>
        <taxon>Xerinae</taxon>
        <taxon>Marmotini</taxon>
        <taxon>Marmota</taxon>
    </lineage>
</organism>
<evidence type="ECO:0000313" key="2">
    <source>
        <dbReference type="Proteomes" id="UP000335636"/>
    </source>
</evidence>